<keyword evidence="1" id="KW-0808">Transferase</keyword>
<dbReference type="PATRIC" id="fig|1432562.3.peg.992"/>
<evidence type="ECO:0000313" key="2">
    <source>
        <dbReference type="Proteomes" id="UP000034287"/>
    </source>
</evidence>
<dbReference type="AlphaFoldDB" id="A0A0M2SJZ7"/>
<sequence>MENKHDKFIRLAEHRTNDVLNKLRLIGNLSNKKNYNYSSEEVNEIFNAIDSELKKTKNMFELESEKNDSQFKFRKGKG</sequence>
<dbReference type="Proteomes" id="UP000034287">
    <property type="component" value="Unassembled WGS sequence"/>
</dbReference>
<evidence type="ECO:0000313" key="1">
    <source>
        <dbReference type="EMBL" id="KKK35004.1"/>
    </source>
</evidence>
<keyword evidence="1" id="KW-0418">Kinase</keyword>
<protein>
    <submittedName>
        <fullName evidence="1">Histidine kinase</fullName>
    </submittedName>
</protein>
<gene>
    <name evidence="1" type="ORF">WN59_05020</name>
</gene>
<keyword evidence="2" id="KW-1185">Reference proteome</keyword>
<organism evidence="1 2">
    <name type="scientific">Salinicoccus sediminis</name>
    <dbReference type="NCBI Taxonomy" id="1432562"/>
    <lineage>
        <taxon>Bacteria</taxon>
        <taxon>Bacillati</taxon>
        <taxon>Bacillota</taxon>
        <taxon>Bacilli</taxon>
        <taxon>Bacillales</taxon>
        <taxon>Staphylococcaceae</taxon>
        <taxon>Salinicoccus</taxon>
    </lineage>
</organism>
<dbReference type="RefSeq" id="WP_046513597.1">
    <property type="nucleotide sequence ID" value="NZ_LAYZ01000002.1"/>
</dbReference>
<comment type="caution">
    <text evidence="1">The sequence shown here is derived from an EMBL/GenBank/DDBJ whole genome shotgun (WGS) entry which is preliminary data.</text>
</comment>
<dbReference type="GO" id="GO:0016301">
    <property type="term" value="F:kinase activity"/>
    <property type="evidence" value="ECO:0007669"/>
    <property type="project" value="UniProtKB-KW"/>
</dbReference>
<dbReference type="OrthoDB" id="2291120at2"/>
<reference evidence="1 2" key="1">
    <citation type="submission" date="2015-04" db="EMBL/GenBank/DDBJ databases">
        <title>Taxonomic description and genome sequence of Salinicoccus sediminis sp. nov., a novel hyper halotolerant bacterium isolated from marine sediment.</title>
        <authorList>
            <person name="Mathan Kumar R."/>
            <person name="Kaur G."/>
            <person name="Kumar N."/>
            <person name="Kumar A."/>
            <person name="Singh N.K."/>
            <person name="Kaur N."/>
            <person name="Mayilraj S."/>
        </authorList>
    </citation>
    <scope>NUCLEOTIDE SEQUENCE [LARGE SCALE GENOMIC DNA]</scope>
    <source>
        <strain evidence="1 2">SV-16</strain>
    </source>
</reference>
<dbReference type="EMBL" id="LAYZ01000002">
    <property type="protein sequence ID" value="KKK35004.1"/>
    <property type="molecule type" value="Genomic_DNA"/>
</dbReference>
<proteinExistence type="predicted"/>
<name>A0A0M2SJZ7_9STAP</name>
<accession>A0A0M2SJZ7</accession>
<dbReference type="STRING" id="1432562.WN59_05020"/>